<evidence type="ECO:0000256" key="13">
    <source>
        <dbReference type="ARBA" id="ARBA00023237"/>
    </source>
</evidence>
<proteinExistence type="inferred from homology"/>
<dbReference type="InterPro" id="IPR039426">
    <property type="entry name" value="TonB-dep_rcpt-like"/>
</dbReference>
<evidence type="ECO:0000256" key="9">
    <source>
        <dbReference type="ARBA" id="ARBA00023065"/>
    </source>
</evidence>
<dbReference type="Proteomes" id="UP000245647">
    <property type="component" value="Unassembled WGS sequence"/>
</dbReference>
<dbReference type="Gene3D" id="2.170.130.10">
    <property type="entry name" value="TonB-dependent receptor, plug domain"/>
    <property type="match status" value="1"/>
</dbReference>
<dbReference type="Pfam" id="PF07715">
    <property type="entry name" value="Plug"/>
    <property type="match status" value="1"/>
</dbReference>
<comment type="similarity">
    <text evidence="2 14 15">Belongs to the TonB-dependent receptor family.</text>
</comment>
<dbReference type="GO" id="GO:0015344">
    <property type="term" value="F:siderophore uptake transmembrane transporter activity"/>
    <property type="evidence" value="ECO:0007669"/>
    <property type="project" value="TreeGrafter"/>
</dbReference>
<keyword evidence="4 14" id="KW-1134">Transmembrane beta strand</keyword>
<feature type="domain" description="TonB-dependent receptor plug" evidence="18">
    <location>
        <begin position="139"/>
        <end position="238"/>
    </location>
</feature>
<feature type="chain" id="PRO_5015539806" evidence="16">
    <location>
        <begin position="26"/>
        <end position="798"/>
    </location>
</feature>
<keyword evidence="3 14" id="KW-0813">Transport</keyword>
<evidence type="ECO:0000256" key="6">
    <source>
        <dbReference type="ARBA" id="ARBA00022692"/>
    </source>
</evidence>
<dbReference type="InterPro" id="IPR012910">
    <property type="entry name" value="Plug_dom"/>
</dbReference>
<dbReference type="NCBIfam" id="TIGR01783">
    <property type="entry name" value="TonB-siderophor"/>
    <property type="match status" value="1"/>
</dbReference>
<dbReference type="GO" id="GO:0015891">
    <property type="term" value="P:siderophore transport"/>
    <property type="evidence" value="ECO:0007669"/>
    <property type="project" value="InterPro"/>
</dbReference>
<keyword evidence="7 16" id="KW-0732">Signal</keyword>
<evidence type="ECO:0000256" key="10">
    <source>
        <dbReference type="ARBA" id="ARBA00023077"/>
    </source>
</evidence>
<dbReference type="AlphaFoldDB" id="A0A2U2PEW5"/>
<evidence type="ECO:0000256" key="2">
    <source>
        <dbReference type="ARBA" id="ARBA00009810"/>
    </source>
</evidence>
<evidence type="ECO:0000256" key="16">
    <source>
        <dbReference type="SAM" id="SignalP"/>
    </source>
</evidence>
<evidence type="ECO:0000256" key="4">
    <source>
        <dbReference type="ARBA" id="ARBA00022452"/>
    </source>
</evidence>
<keyword evidence="8" id="KW-0408">Iron</keyword>
<keyword evidence="10 15" id="KW-0798">TonB box</keyword>
<keyword evidence="5" id="KW-0410">Iron transport</keyword>
<dbReference type="InterPro" id="IPR010105">
    <property type="entry name" value="TonB_sidphr_rcpt"/>
</dbReference>
<dbReference type="RefSeq" id="WP_109416455.1">
    <property type="nucleotide sequence ID" value="NZ_QEAS01000011.1"/>
</dbReference>
<dbReference type="PROSITE" id="PS01156">
    <property type="entry name" value="TONB_DEPENDENT_REC_2"/>
    <property type="match status" value="1"/>
</dbReference>
<dbReference type="InterPro" id="IPR037066">
    <property type="entry name" value="Plug_dom_sf"/>
</dbReference>
<protein>
    <submittedName>
        <fullName evidence="19">TonB-dependent siderophore receptor</fullName>
    </submittedName>
</protein>
<keyword evidence="20" id="KW-1185">Reference proteome</keyword>
<dbReference type="SUPFAM" id="SSF56935">
    <property type="entry name" value="Porins"/>
    <property type="match status" value="1"/>
</dbReference>
<evidence type="ECO:0000256" key="3">
    <source>
        <dbReference type="ARBA" id="ARBA00022448"/>
    </source>
</evidence>
<dbReference type="Pfam" id="PF13620">
    <property type="entry name" value="CarboxypepD_reg"/>
    <property type="match status" value="1"/>
</dbReference>
<keyword evidence="13 14" id="KW-0998">Cell outer membrane</keyword>
<evidence type="ECO:0000256" key="12">
    <source>
        <dbReference type="ARBA" id="ARBA00023170"/>
    </source>
</evidence>
<evidence type="ECO:0000313" key="19">
    <source>
        <dbReference type="EMBL" id="PWG79938.1"/>
    </source>
</evidence>
<dbReference type="SUPFAM" id="SSF49452">
    <property type="entry name" value="Starch-binding domain-like"/>
    <property type="match status" value="1"/>
</dbReference>
<dbReference type="InterPro" id="IPR000531">
    <property type="entry name" value="Beta-barrel_TonB"/>
</dbReference>
<dbReference type="CDD" id="cd01347">
    <property type="entry name" value="ligand_gated_channel"/>
    <property type="match status" value="1"/>
</dbReference>
<accession>A0A2U2PEW5</accession>
<dbReference type="InterPro" id="IPR010917">
    <property type="entry name" value="TonB_rcpt_CS"/>
</dbReference>
<dbReference type="Gene3D" id="2.60.40.1120">
    <property type="entry name" value="Carboxypeptidase-like, regulatory domain"/>
    <property type="match status" value="1"/>
</dbReference>
<comment type="caution">
    <text evidence="19">The sequence shown here is derived from an EMBL/GenBank/DDBJ whole genome shotgun (WGS) entry which is preliminary data.</text>
</comment>
<feature type="signal peptide" evidence="16">
    <location>
        <begin position="1"/>
        <end position="25"/>
    </location>
</feature>
<evidence type="ECO:0000256" key="8">
    <source>
        <dbReference type="ARBA" id="ARBA00023004"/>
    </source>
</evidence>
<evidence type="ECO:0000256" key="15">
    <source>
        <dbReference type="RuleBase" id="RU003357"/>
    </source>
</evidence>
<dbReference type="PANTHER" id="PTHR32552:SF68">
    <property type="entry name" value="FERRICHROME OUTER MEMBRANE TRANSPORTER_PHAGE RECEPTOR"/>
    <property type="match status" value="1"/>
</dbReference>
<keyword evidence="11 14" id="KW-0472">Membrane</keyword>
<dbReference type="PANTHER" id="PTHR32552">
    <property type="entry name" value="FERRICHROME IRON RECEPTOR-RELATED"/>
    <property type="match status" value="1"/>
</dbReference>
<dbReference type="InterPro" id="IPR013784">
    <property type="entry name" value="Carb-bd-like_fold"/>
</dbReference>
<dbReference type="OrthoDB" id="9775095at2"/>
<evidence type="ECO:0000259" key="17">
    <source>
        <dbReference type="Pfam" id="PF00593"/>
    </source>
</evidence>
<organism evidence="19 20">
    <name type="scientific">Pararcticibacter amylolyticus</name>
    <dbReference type="NCBI Taxonomy" id="2173175"/>
    <lineage>
        <taxon>Bacteria</taxon>
        <taxon>Pseudomonadati</taxon>
        <taxon>Bacteroidota</taxon>
        <taxon>Sphingobacteriia</taxon>
        <taxon>Sphingobacteriales</taxon>
        <taxon>Sphingobacteriaceae</taxon>
        <taxon>Pararcticibacter</taxon>
    </lineage>
</organism>
<dbReference type="GO" id="GO:0009279">
    <property type="term" value="C:cell outer membrane"/>
    <property type="evidence" value="ECO:0007669"/>
    <property type="project" value="UniProtKB-SubCell"/>
</dbReference>
<gene>
    <name evidence="19" type="ORF">DDR33_14150</name>
</gene>
<evidence type="ECO:0000256" key="7">
    <source>
        <dbReference type="ARBA" id="ARBA00022729"/>
    </source>
</evidence>
<sequence length="798" mass="88617">MSKNIPISSLSFLILCLLMPFAMMAQQNGIIKGRITTSDKKPAGYVSVALVGAKSGAITNEGGEYQINKVKPGSYILKVTAVGLQSQEKSVVVNAGETVTADFELTENLGQLKEVIISGARNKYKVDKPSSSLRLDQPLLEIPQNIQIITSTALADQQALTLSDGVLRNVSGATRLEHWGEIYTRVNMRGTRASAFRNGFNVTSDWGPVNEDMSFVDHIEFVKGPSGFLMSNGEPAGIYNVVTKKPTGRDFGGEASVTFGSYDLYRGSLDLDGKLVKSGKLLYRLNMMAQNKKSFRDYEFNDRYIVAPVLSYKISDKTTVTAEYTYQHVKMSDLGSAYVFATDGYAILPREFTISEPDLKPTKVNDHSAFLNFQHRFNDKWKLTAQGAYFFNKQLSSDIWPANVLPNGDIIRTLYNFDAILDYRFGQVFVNGDVRTGAVRHRILGGIDLGKKQGWFDWSQALALDSEQQPFNIYNPVYGSPANGIPSFNRSIDIKDRAASITDQAYTGLYLQDELGFLENKVRLTLAGRYTFLKQESTAAGETTTLKDNKFTPRVGLSVSVDNQTSAYALYDQTFLPQDGKLESGKAPDPVTGNNIEFGLKRDWFDGKWSSNLSVYRILKKNQLSASPNSTPANPVSLQLGESRAQGIEFDVRGEIVKGLNVVANYALTDYEITKSVEEYGAEIPAGTKIAGYAKHNINTWLTYKLQSGVLKGSGVSAGFTYQTDRSSWTWASSGQKDLPSYFRLDGGLFWEKDKIKVTGNVFNILDKYLYSGAAYGTYYYWQAEAPRNFRLSVSYRF</sequence>
<dbReference type="GO" id="GO:0038023">
    <property type="term" value="F:signaling receptor activity"/>
    <property type="evidence" value="ECO:0007669"/>
    <property type="project" value="InterPro"/>
</dbReference>
<evidence type="ECO:0000256" key="11">
    <source>
        <dbReference type="ARBA" id="ARBA00023136"/>
    </source>
</evidence>
<feature type="domain" description="TonB-dependent receptor-like beta-barrel" evidence="17">
    <location>
        <begin position="347"/>
        <end position="765"/>
    </location>
</feature>
<evidence type="ECO:0000256" key="14">
    <source>
        <dbReference type="PROSITE-ProRule" id="PRU01360"/>
    </source>
</evidence>
<reference evidence="19 20" key="1">
    <citation type="submission" date="2018-04" db="EMBL/GenBank/DDBJ databases">
        <title>Pedobacter chongqingensis sp. nov., isolated from a rottenly hemp rope.</title>
        <authorList>
            <person name="Cai Y."/>
        </authorList>
    </citation>
    <scope>NUCLEOTIDE SEQUENCE [LARGE SCALE GENOMIC DNA]</scope>
    <source>
        <strain evidence="19 20">FJ4-8</strain>
    </source>
</reference>
<name>A0A2U2PEW5_9SPHI</name>
<dbReference type="GO" id="GO:0030246">
    <property type="term" value="F:carbohydrate binding"/>
    <property type="evidence" value="ECO:0007669"/>
    <property type="project" value="InterPro"/>
</dbReference>
<comment type="subcellular location">
    <subcellularLocation>
        <location evidence="1 14">Cell outer membrane</location>
        <topology evidence="1 14">Multi-pass membrane protein</topology>
    </subcellularLocation>
</comment>
<keyword evidence="12 19" id="KW-0675">Receptor</keyword>
<keyword evidence="6 14" id="KW-0812">Transmembrane</keyword>
<dbReference type="InterPro" id="IPR036942">
    <property type="entry name" value="Beta-barrel_TonB_sf"/>
</dbReference>
<dbReference type="Gene3D" id="2.40.170.20">
    <property type="entry name" value="TonB-dependent receptor, beta-barrel domain"/>
    <property type="match status" value="1"/>
</dbReference>
<dbReference type="Pfam" id="PF00593">
    <property type="entry name" value="TonB_dep_Rec_b-barrel"/>
    <property type="match status" value="1"/>
</dbReference>
<evidence type="ECO:0000256" key="5">
    <source>
        <dbReference type="ARBA" id="ARBA00022496"/>
    </source>
</evidence>
<evidence type="ECO:0000256" key="1">
    <source>
        <dbReference type="ARBA" id="ARBA00004571"/>
    </source>
</evidence>
<dbReference type="EMBL" id="QEAS01000011">
    <property type="protein sequence ID" value="PWG79938.1"/>
    <property type="molecule type" value="Genomic_DNA"/>
</dbReference>
<keyword evidence="9" id="KW-0406">Ion transport</keyword>
<dbReference type="PROSITE" id="PS52016">
    <property type="entry name" value="TONB_DEPENDENT_REC_3"/>
    <property type="match status" value="1"/>
</dbReference>
<evidence type="ECO:0000313" key="20">
    <source>
        <dbReference type="Proteomes" id="UP000245647"/>
    </source>
</evidence>
<evidence type="ECO:0000259" key="18">
    <source>
        <dbReference type="Pfam" id="PF07715"/>
    </source>
</evidence>